<dbReference type="Gene3D" id="3.30.450.20">
    <property type="entry name" value="PAS domain"/>
    <property type="match status" value="1"/>
</dbReference>
<comment type="caution">
    <text evidence="7">The sequence shown here is derived from an EMBL/GenBank/DDBJ whole genome shotgun (WGS) entry which is preliminary data.</text>
</comment>
<dbReference type="Gene3D" id="3.40.50.300">
    <property type="entry name" value="P-loop containing nucleotide triphosphate hydrolases"/>
    <property type="match status" value="1"/>
</dbReference>
<dbReference type="PANTHER" id="PTHR43642">
    <property type="entry name" value="HYBRID SIGNAL TRANSDUCTION HISTIDINE KINASE G"/>
    <property type="match status" value="1"/>
</dbReference>
<dbReference type="Pfam" id="PF00512">
    <property type="entry name" value="HisKA"/>
    <property type="match status" value="1"/>
</dbReference>
<dbReference type="CDD" id="cd14014">
    <property type="entry name" value="STKc_PknB_like"/>
    <property type="match status" value="1"/>
</dbReference>
<feature type="region of interest" description="Disordered" evidence="4">
    <location>
        <begin position="1303"/>
        <end position="1344"/>
    </location>
</feature>
<dbReference type="EMBL" id="PVNK01000295">
    <property type="protein sequence ID" value="PRP90094.1"/>
    <property type="molecule type" value="Genomic_DNA"/>
</dbReference>
<dbReference type="Pfam" id="PF13191">
    <property type="entry name" value="AAA_16"/>
    <property type="match status" value="1"/>
</dbReference>
<dbReference type="InterPro" id="IPR008271">
    <property type="entry name" value="Ser/Thr_kinase_AS"/>
</dbReference>
<dbReference type="InterPro" id="IPR029016">
    <property type="entry name" value="GAF-like_dom_sf"/>
</dbReference>
<dbReference type="Pfam" id="PF00069">
    <property type="entry name" value="Pkinase"/>
    <property type="match status" value="1"/>
</dbReference>
<dbReference type="InterPro" id="IPR027417">
    <property type="entry name" value="P-loop_NTPase"/>
</dbReference>
<dbReference type="Pfam" id="PF01590">
    <property type="entry name" value="GAF"/>
    <property type="match status" value="1"/>
</dbReference>
<dbReference type="Gene3D" id="1.10.287.130">
    <property type="match status" value="1"/>
</dbReference>
<evidence type="ECO:0000256" key="2">
    <source>
        <dbReference type="ARBA" id="ARBA00012438"/>
    </source>
</evidence>
<dbReference type="SUPFAM" id="SSF52540">
    <property type="entry name" value="P-loop containing nucleoside triphosphate hydrolases"/>
    <property type="match status" value="1"/>
</dbReference>
<dbReference type="CDD" id="cd00082">
    <property type="entry name" value="HisKA"/>
    <property type="match status" value="1"/>
</dbReference>
<evidence type="ECO:0000313" key="8">
    <source>
        <dbReference type="Proteomes" id="UP000237968"/>
    </source>
</evidence>
<dbReference type="InterPro" id="IPR003018">
    <property type="entry name" value="GAF"/>
</dbReference>
<dbReference type="Gene3D" id="3.30.450.40">
    <property type="match status" value="1"/>
</dbReference>
<dbReference type="SUPFAM" id="SSF55781">
    <property type="entry name" value="GAF domain-like"/>
    <property type="match status" value="1"/>
</dbReference>
<proteinExistence type="predicted"/>
<feature type="domain" description="Histidine kinase" evidence="6">
    <location>
        <begin position="1679"/>
        <end position="1902"/>
    </location>
</feature>
<dbReference type="GO" id="GO:0005524">
    <property type="term" value="F:ATP binding"/>
    <property type="evidence" value="ECO:0007669"/>
    <property type="project" value="InterPro"/>
</dbReference>
<organism evidence="7 8">
    <name type="scientific">Enhygromyxa salina</name>
    <dbReference type="NCBI Taxonomy" id="215803"/>
    <lineage>
        <taxon>Bacteria</taxon>
        <taxon>Pseudomonadati</taxon>
        <taxon>Myxococcota</taxon>
        <taxon>Polyangia</taxon>
        <taxon>Nannocystales</taxon>
        <taxon>Nannocystaceae</taxon>
        <taxon>Enhygromyxa</taxon>
    </lineage>
</organism>
<dbReference type="SMART" id="SM00065">
    <property type="entry name" value="GAF"/>
    <property type="match status" value="1"/>
</dbReference>
<dbReference type="PROSITE" id="PS50109">
    <property type="entry name" value="HIS_KIN"/>
    <property type="match status" value="1"/>
</dbReference>
<evidence type="ECO:0000259" key="6">
    <source>
        <dbReference type="PROSITE" id="PS50109"/>
    </source>
</evidence>
<dbReference type="Gene3D" id="3.30.565.10">
    <property type="entry name" value="Histidine kinase-like ATPase, C-terminal domain"/>
    <property type="match status" value="1"/>
</dbReference>
<dbReference type="PROSITE" id="PS00108">
    <property type="entry name" value="PROTEIN_KINASE_ST"/>
    <property type="match status" value="1"/>
</dbReference>
<sequence>MGFPLNGYRRVRLLRSSDHASVYEAVCDGDDRAVIAKVFELAGDDVEARVEHEFALIEALDIEGVVKALALERVGDQLVLLLERVPGQDLAEYAERQPLALERFFSIAVQVAEVLGRVHAKRIIHRDLKPTNILIDPDSGRVHLADFGISVLLDAERRHIYDPAVVEGTLPYLSPEQTGRTGRSVDFRSDLYSLGVTFYELLTGRRPFEFSAPLDLIHAHLARTPDPPQSRRPDLPEGVSRMVLKLLEKAPEHRYQTALGLSADLRKLRELVELGQDARGLILGREDFPRSLQLPHQLYGRMQERHELVEELERVMRTGTARVVLLAGPSGVGKSALLANFEGPVAGSGGYLARGKFDAFHEAPYSAFIDAFGALVEQILTEREDRLERWRERLSDALGDLGRIVCDLVPTLELVLGEQPVVPELEPREARNRLHLAVGRLVFALCDAGQPLVMVLDDLHLADRSSLALLQSLIESGRRGALLILGTFVGEKLEPGDPLRALIEVLADHRRVRVTHLRELPAAAVESLLADTLGRPAPELRGLAQIVGRKTGNNPLFIRQFLAHLADRGLFRLGERGWVWDEGAVAAADIPDDVAEVMRVKLTELAEPARELLARAACVGTRFDMAALEIVSDKPRSELAPTLYELVERGLLALVGREYRFAHDRIRDAAYEQLPGPERRRQHWRIAQHERARAGEISEERLFAVVDHLDAGLPEAELDDSLRIELAALNLRAGTRALEAAAYDGALRYLDVGVELTATEREAAVERGQAAPHYALVVGLAFGRAQVLAQTRRGEEADEGFAELLSWPLHIADYGRIAARRVRLLTLADRPELALALAREALARCGHGVPREASPARVRVGLVRAWLSMRGRSTAQLIATPDCEDPAVGAAMTIVSAATAAAYVADPSLLMLLTGVHVRLFLAHGFHPTCAHALVQLALGVGPGLRRVDDAIRLCEQALALVERVPMAPSRARVEAGAYLFVWHLGRPFAEPLARLDAAYARALELGDFENAGYMGALGLPMHLEVGTHLRVLRRRSERLERDIGRWGSRELVLAAWMLRGLTVMLAGGEGEGEGEDDGDDSEVRTALEPEVVERRGGSRVSIYAAFANQSMVHLLLGDARAAAELTVEIIDDVERVMLGSWVVPRVALTAVVAAASVIQTAGSVRPPVYAAMRRGRRIIERWARDCPENYAHYRDLARGLQASLRGRPDAAMRSLERARSHAATQGCRWVQGLASEALAGVAEREGLAAFASGARDRAWEAYEAWGATAKLAQLVQAHPEQFRNRLQDSGLRSDKIAALEAELGPGVDSGDSGTSGTSGLFEAKQPGGYRPARRGRTRSTATNSESLDFESVLRAVRVMAEDLRLDEVVARVLDAAITNAGADRGVLLLERDGVMGVVAEATVDGERHIFETPVALTSATTLCPTSLVNFVVRTEQALVLDDARTDPRFADDAYVVQTEVQSLLGLPILKAKRSVGALVLENRLSAYCFSPERLEGLELIAGQAASALDNARLYAALRRSEARWRSLVDGAPDIIALLNERGEVEFINRARLASRARAPLAHAASGAETHGKIPFERLLGAASVEGWRAAVSGVLREGVQRELELEVELEGGPPRWYVARLAPIEVEGEGEIGDGARHAVVVATDITERKIADAERHSLEAQLRQQQRLESVGTLASGVAHEINNPVQGILNYAELIADNVEQHELVHEFAGEITKESNRVARIVRNLLQFSRQEREARIEDIDIRELIETTLSLIRAVMRKDHIQITVEIPAGLPVVSCRVQQIQQIIMNLVTNARDALNERYCGYDERKVIEIRSEVVTKDPPDRRWLRLIVEDHGPGISPDVLPRIFDPFFTTKGRDQGTGLGLSVSHGIAHDHGGELSVETERGQWTRFRLDLPVAELSVEPGAHCESFARR</sequence>
<dbReference type="Gene3D" id="1.10.510.10">
    <property type="entry name" value="Transferase(Phosphotransferase) domain 1"/>
    <property type="match status" value="1"/>
</dbReference>
<dbReference type="InterPro" id="IPR035965">
    <property type="entry name" value="PAS-like_dom_sf"/>
</dbReference>
<dbReference type="GO" id="GO:0000155">
    <property type="term" value="F:phosphorelay sensor kinase activity"/>
    <property type="evidence" value="ECO:0007669"/>
    <property type="project" value="InterPro"/>
</dbReference>
<dbReference type="SUPFAM" id="SSF56112">
    <property type="entry name" value="Protein kinase-like (PK-like)"/>
    <property type="match status" value="1"/>
</dbReference>
<feature type="domain" description="Protein kinase" evidence="5">
    <location>
        <begin position="8"/>
        <end position="272"/>
    </location>
</feature>
<feature type="compositionally biased region" description="Low complexity" evidence="4">
    <location>
        <begin position="1309"/>
        <end position="1320"/>
    </location>
</feature>
<dbReference type="EC" id="2.7.13.3" evidence="2"/>
<dbReference type="SUPFAM" id="SSF47384">
    <property type="entry name" value="Homodimeric domain of signal transducing histidine kinase"/>
    <property type="match status" value="1"/>
</dbReference>
<dbReference type="SMART" id="SM00387">
    <property type="entry name" value="HATPase_c"/>
    <property type="match status" value="1"/>
</dbReference>
<dbReference type="InterPro" id="IPR041664">
    <property type="entry name" value="AAA_16"/>
</dbReference>
<dbReference type="SMART" id="SM00388">
    <property type="entry name" value="HisKA"/>
    <property type="match status" value="1"/>
</dbReference>
<keyword evidence="8" id="KW-1185">Reference proteome</keyword>
<evidence type="ECO:0000256" key="1">
    <source>
        <dbReference type="ARBA" id="ARBA00000085"/>
    </source>
</evidence>
<dbReference type="InterPro" id="IPR036890">
    <property type="entry name" value="HATPase_C_sf"/>
</dbReference>
<evidence type="ECO:0000313" key="7">
    <source>
        <dbReference type="EMBL" id="PRP90094.1"/>
    </source>
</evidence>
<protein>
    <recommendedName>
        <fullName evidence="2">histidine kinase</fullName>
        <ecNumber evidence="2">2.7.13.3</ecNumber>
    </recommendedName>
</protein>
<dbReference type="InterPro" id="IPR011009">
    <property type="entry name" value="Kinase-like_dom_sf"/>
</dbReference>
<dbReference type="PROSITE" id="PS50011">
    <property type="entry name" value="PROTEIN_KINASE_DOM"/>
    <property type="match status" value="1"/>
</dbReference>
<keyword evidence="3" id="KW-0597">Phosphoprotein</keyword>
<dbReference type="PANTHER" id="PTHR43642:SF1">
    <property type="entry name" value="HYBRID SIGNAL TRANSDUCTION HISTIDINE KINASE G"/>
    <property type="match status" value="1"/>
</dbReference>
<keyword evidence="7" id="KW-0808">Transferase</keyword>
<dbReference type="Pfam" id="PF02518">
    <property type="entry name" value="HATPase_c"/>
    <property type="match status" value="1"/>
</dbReference>
<dbReference type="InterPro" id="IPR036097">
    <property type="entry name" value="HisK_dim/P_sf"/>
</dbReference>
<dbReference type="InterPro" id="IPR003594">
    <property type="entry name" value="HATPase_dom"/>
</dbReference>
<evidence type="ECO:0000259" key="5">
    <source>
        <dbReference type="PROSITE" id="PS50011"/>
    </source>
</evidence>
<dbReference type="InterPro" id="IPR005467">
    <property type="entry name" value="His_kinase_dom"/>
</dbReference>
<dbReference type="OrthoDB" id="5476221at2"/>
<dbReference type="InterPro" id="IPR003661">
    <property type="entry name" value="HisK_dim/P_dom"/>
</dbReference>
<dbReference type="SUPFAM" id="SSF55874">
    <property type="entry name" value="ATPase domain of HSP90 chaperone/DNA topoisomerase II/histidine kinase"/>
    <property type="match status" value="1"/>
</dbReference>
<evidence type="ECO:0000256" key="3">
    <source>
        <dbReference type="ARBA" id="ARBA00022553"/>
    </source>
</evidence>
<gene>
    <name evidence="7" type="primary">kinE_6</name>
    <name evidence="7" type="ORF">ENSA5_67910</name>
</gene>
<dbReference type="SMART" id="SM00220">
    <property type="entry name" value="S_TKc"/>
    <property type="match status" value="1"/>
</dbReference>
<accession>A0A2S9XB60</accession>
<dbReference type="InterPro" id="IPR053159">
    <property type="entry name" value="Hybrid_Histidine_Kinase"/>
</dbReference>
<evidence type="ECO:0000256" key="4">
    <source>
        <dbReference type="SAM" id="MobiDB-lite"/>
    </source>
</evidence>
<reference evidence="7 8" key="1">
    <citation type="submission" date="2018-03" db="EMBL/GenBank/DDBJ databases">
        <title>Draft Genome Sequences of the Obligatory Marine Myxobacteria Enhygromyxa salina SWB005.</title>
        <authorList>
            <person name="Poehlein A."/>
            <person name="Moghaddam J.A."/>
            <person name="Harms H."/>
            <person name="Alanjari M."/>
            <person name="Koenig G.M."/>
            <person name="Daniel R."/>
            <person name="Schaeberle T.F."/>
        </authorList>
    </citation>
    <scope>NUCLEOTIDE SEQUENCE [LARGE SCALE GENOMIC DNA]</scope>
    <source>
        <strain evidence="7 8">SWB005</strain>
    </source>
</reference>
<dbReference type="InterPro" id="IPR004358">
    <property type="entry name" value="Sig_transdc_His_kin-like_C"/>
</dbReference>
<dbReference type="Proteomes" id="UP000237968">
    <property type="component" value="Unassembled WGS sequence"/>
</dbReference>
<dbReference type="SUPFAM" id="SSF55785">
    <property type="entry name" value="PYP-like sensor domain (PAS domain)"/>
    <property type="match status" value="1"/>
</dbReference>
<name>A0A2S9XB60_9BACT</name>
<comment type="catalytic activity">
    <reaction evidence="1">
        <text>ATP + protein L-histidine = ADP + protein N-phospho-L-histidine.</text>
        <dbReference type="EC" id="2.7.13.3"/>
    </reaction>
</comment>
<dbReference type="PRINTS" id="PR00344">
    <property type="entry name" value="BCTRLSENSOR"/>
</dbReference>
<keyword evidence="7" id="KW-0418">Kinase</keyword>
<dbReference type="InterPro" id="IPR000719">
    <property type="entry name" value="Prot_kinase_dom"/>
</dbReference>